<keyword evidence="2" id="KW-1185">Reference proteome</keyword>
<name>A0AAV8YEZ3_9CUCU</name>
<reference evidence="1" key="1">
    <citation type="journal article" date="2023" name="Insect Mol. Biol.">
        <title>Genome sequencing provides insights into the evolution of gene families encoding plant cell wall-degrading enzymes in longhorned beetles.</title>
        <authorList>
            <person name="Shin N.R."/>
            <person name="Okamura Y."/>
            <person name="Kirsch R."/>
            <person name="Pauchet Y."/>
        </authorList>
    </citation>
    <scope>NUCLEOTIDE SEQUENCE</scope>
    <source>
        <strain evidence="1">AMC_N1</strain>
    </source>
</reference>
<dbReference type="Proteomes" id="UP001162162">
    <property type="component" value="Unassembled WGS sequence"/>
</dbReference>
<dbReference type="AlphaFoldDB" id="A0AAV8YEZ3"/>
<evidence type="ECO:0000313" key="1">
    <source>
        <dbReference type="EMBL" id="KAJ8949981.1"/>
    </source>
</evidence>
<proteinExistence type="predicted"/>
<sequence length="76" mass="8718">MDIHNIKIFDISQNHLRTIGVKHDPDCRRCGEEEETFHILCECPTLAVVRYSNFEATTTEPKEVTDAPLETVLKMS</sequence>
<gene>
    <name evidence="1" type="ORF">NQ318_002390</name>
</gene>
<organism evidence="1 2">
    <name type="scientific">Aromia moschata</name>
    <dbReference type="NCBI Taxonomy" id="1265417"/>
    <lineage>
        <taxon>Eukaryota</taxon>
        <taxon>Metazoa</taxon>
        <taxon>Ecdysozoa</taxon>
        <taxon>Arthropoda</taxon>
        <taxon>Hexapoda</taxon>
        <taxon>Insecta</taxon>
        <taxon>Pterygota</taxon>
        <taxon>Neoptera</taxon>
        <taxon>Endopterygota</taxon>
        <taxon>Coleoptera</taxon>
        <taxon>Polyphaga</taxon>
        <taxon>Cucujiformia</taxon>
        <taxon>Chrysomeloidea</taxon>
        <taxon>Cerambycidae</taxon>
        <taxon>Cerambycinae</taxon>
        <taxon>Callichromatini</taxon>
        <taxon>Aromia</taxon>
    </lineage>
</organism>
<evidence type="ECO:0008006" key="3">
    <source>
        <dbReference type="Google" id="ProtNLM"/>
    </source>
</evidence>
<dbReference type="EMBL" id="JAPWTK010000106">
    <property type="protein sequence ID" value="KAJ8949981.1"/>
    <property type="molecule type" value="Genomic_DNA"/>
</dbReference>
<evidence type="ECO:0000313" key="2">
    <source>
        <dbReference type="Proteomes" id="UP001162162"/>
    </source>
</evidence>
<accession>A0AAV8YEZ3</accession>
<comment type="caution">
    <text evidence="1">The sequence shown here is derived from an EMBL/GenBank/DDBJ whole genome shotgun (WGS) entry which is preliminary data.</text>
</comment>
<protein>
    <recommendedName>
        <fullName evidence="3">Reverse transcriptase zinc-binding domain-containing protein</fullName>
    </recommendedName>
</protein>